<feature type="signal peptide" evidence="7">
    <location>
        <begin position="1"/>
        <end position="22"/>
    </location>
</feature>
<evidence type="ECO:0000313" key="9">
    <source>
        <dbReference type="Proteomes" id="UP000310636"/>
    </source>
</evidence>
<proteinExistence type="predicted"/>
<gene>
    <name evidence="8" type="ORF">E6C55_07015</name>
</gene>
<keyword evidence="9" id="KW-1185">Reference proteome</keyword>
<dbReference type="InterPro" id="IPR006059">
    <property type="entry name" value="SBP"/>
</dbReference>
<name>A0A4S4C327_9BACL</name>
<reference evidence="8 9" key="1">
    <citation type="submission" date="2019-04" db="EMBL/GenBank/DDBJ databases">
        <title>Cohnella sp. nov. isolated from preserved vegetables.</title>
        <authorList>
            <person name="Lin S.-Y."/>
            <person name="Hung M.-H."/>
            <person name="Young C.-C."/>
        </authorList>
    </citation>
    <scope>NUCLEOTIDE SEQUENCE [LARGE SCALE GENOMIC DNA]</scope>
    <source>
        <strain evidence="8 9">CC-MHH1044</strain>
    </source>
</reference>
<dbReference type="CDD" id="cd13580">
    <property type="entry name" value="PBP2_AlgQ_like_1"/>
    <property type="match status" value="1"/>
</dbReference>
<feature type="region of interest" description="Disordered" evidence="6">
    <location>
        <begin position="32"/>
        <end position="58"/>
    </location>
</feature>
<dbReference type="Proteomes" id="UP000310636">
    <property type="component" value="Unassembled WGS sequence"/>
</dbReference>
<keyword evidence="2 7" id="KW-0732">Signal</keyword>
<dbReference type="PROSITE" id="PS51257">
    <property type="entry name" value="PROKAR_LIPOPROTEIN"/>
    <property type="match status" value="1"/>
</dbReference>
<evidence type="ECO:0000256" key="1">
    <source>
        <dbReference type="ARBA" id="ARBA00022475"/>
    </source>
</evidence>
<feature type="chain" id="PRO_5039455744" evidence="7">
    <location>
        <begin position="23"/>
        <end position="529"/>
    </location>
</feature>
<dbReference type="AlphaFoldDB" id="A0A4S4C327"/>
<dbReference type="EMBL" id="SSOB01000007">
    <property type="protein sequence ID" value="THF82128.1"/>
    <property type="molecule type" value="Genomic_DNA"/>
</dbReference>
<evidence type="ECO:0000313" key="8">
    <source>
        <dbReference type="EMBL" id="THF82128.1"/>
    </source>
</evidence>
<evidence type="ECO:0000256" key="5">
    <source>
        <dbReference type="ARBA" id="ARBA00023288"/>
    </source>
</evidence>
<dbReference type="SUPFAM" id="SSF53850">
    <property type="entry name" value="Periplasmic binding protein-like II"/>
    <property type="match status" value="1"/>
</dbReference>
<dbReference type="Gene3D" id="3.40.190.10">
    <property type="entry name" value="Periplasmic binding protein-like II"/>
    <property type="match status" value="2"/>
</dbReference>
<dbReference type="PANTHER" id="PTHR43649:SF33">
    <property type="entry name" value="POLYGALACTURONAN_RHAMNOGALACTURONAN-BINDING PROTEIN YTCQ"/>
    <property type="match status" value="1"/>
</dbReference>
<dbReference type="RefSeq" id="WP_136369067.1">
    <property type="nucleotide sequence ID" value="NZ_SSOB01000007.1"/>
</dbReference>
<protein>
    <submittedName>
        <fullName evidence="8">Extracellular solute-binding protein</fullName>
    </submittedName>
</protein>
<keyword evidence="4" id="KW-0564">Palmitate</keyword>
<keyword evidence="3" id="KW-0472">Membrane</keyword>
<dbReference type="InterPro" id="IPR050490">
    <property type="entry name" value="Bact_solute-bd_prot1"/>
</dbReference>
<evidence type="ECO:0000256" key="6">
    <source>
        <dbReference type="SAM" id="MobiDB-lite"/>
    </source>
</evidence>
<evidence type="ECO:0000256" key="7">
    <source>
        <dbReference type="SAM" id="SignalP"/>
    </source>
</evidence>
<feature type="compositionally biased region" description="Low complexity" evidence="6">
    <location>
        <begin position="32"/>
        <end position="55"/>
    </location>
</feature>
<accession>A0A4S4C327</accession>
<evidence type="ECO:0000256" key="4">
    <source>
        <dbReference type="ARBA" id="ARBA00023139"/>
    </source>
</evidence>
<keyword evidence="1" id="KW-1003">Cell membrane</keyword>
<dbReference type="OrthoDB" id="9787283at2"/>
<dbReference type="PANTHER" id="PTHR43649">
    <property type="entry name" value="ARABINOSE-BINDING PROTEIN-RELATED"/>
    <property type="match status" value="1"/>
</dbReference>
<dbReference type="Pfam" id="PF13416">
    <property type="entry name" value="SBP_bac_8"/>
    <property type="match status" value="1"/>
</dbReference>
<keyword evidence="5" id="KW-0449">Lipoprotein</keyword>
<sequence length="529" mass="58032">MKSKLPYSAGKLSLILLSFALAGGALLSACSQNSDGSDASGSPSAGASASASASSEPPTPISIMTTFFGDEPPGPDNVVIKEIEKRTNTKLNITWVSSNSYNEKVNVTLASGDFPDLTLILDNFAQNVRTMAAQGAFWDLEPYIKDYPNLMEYPQEAWDNSRYQDGKIYSIPRVRGLDTGMVAVRKDWLDRLGMEPPQTTDELYEVMKAFTTGDPDGNGTADTVGLVGYISADGLNLGSFNSILNTFQGANGGWKIDGNGNLVNMTTDPSTKEALAWMRKAYEEGLIHKDFATLKNTQAREIVMAGKAGVNFEPVSGSWVMTEGVRKIDPQGDMLPLVSLTNPKGEQYVGKGIGYYGTFVIPKTVSEEKMKKILSFFDYGASPEGYELGAYGFADVHFTKDGDFYQQTEQAKKDIVSTSAFGQVFTRFNKYAYAVAPNVSTDYYERSKGIIDQISEISVSDPTNGLYSETWSKYRNEWLKKTTDLQVKIILGSVSLESWDDYAAKLAEDTNWIKSIQELNDAYKTKKGQ</sequence>
<organism evidence="8 9">
    <name type="scientific">Cohnella fermenti</name>
    <dbReference type="NCBI Taxonomy" id="2565925"/>
    <lineage>
        <taxon>Bacteria</taxon>
        <taxon>Bacillati</taxon>
        <taxon>Bacillota</taxon>
        <taxon>Bacilli</taxon>
        <taxon>Bacillales</taxon>
        <taxon>Paenibacillaceae</taxon>
        <taxon>Cohnella</taxon>
    </lineage>
</organism>
<evidence type="ECO:0000256" key="2">
    <source>
        <dbReference type="ARBA" id="ARBA00022729"/>
    </source>
</evidence>
<comment type="caution">
    <text evidence="8">The sequence shown here is derived from an EMBL/GenBank/DDBJ whole genome shotgun (WGS) entry which is preliminary data.</text>
</comment>
<evidence type="ECO:0000256" key="3">
    <source>
        <dbReference type="ARBA" id="ARBA00023136"/>
    </source>
</evidence>